<feature type="compositionally biased region" description="Polar residues" evidence="1">
    <location>
        <begin position="36"/>
        <end position="50"/>
    </location>
</feature>
<feature type="compositionally biased region" description="Basic residues" evidence="1">
    <location>
        <begin position="54"/>
        <end position="65"/>
    </location>
</feature>
<gene>
    <name evidence="3" type="ORF">GUJ93_ZPchr0009g551</name>
</gene>
<evidence type="ECO:0000313" key="4">
    <source>
        <dbReference type="Proteomes" id="UP000729402"/>
    </source>
</evidence>
<keyword evidence="4" id="KW-1185">Reference proteome</keyword>
<dbReference type="Pfam" id="PF03106">
    <property type="entry name" value="WRKY"/>
    <property type="match status" value="1"/>
</dbReference>
<proteinExistence type="predicted"/>
<reference evidence="3" key="2">
    <citation type="submission" date="2021-02" db="EMBL/GenBank/DDBJ databases">
        <authorList>
            <person name="Kimball J.A."/>
            <person name="Haas M.W."/>
            <person name="Macchietto M."/>
            <person name="Kono T."/>
            <person name="Duquette J."/>
            <person name="Shao M."/>
        </authorList>
    </citation>
    <scope>NUCLEOTIDE SEQUENCE</scope>
    <source>
        <tissue evidence="3">Fresh leaf tissue</tissue>
    </source>
</reference>
<evidence type="ECO:0000256" key="1">
    <source>
        <dbReference type="SAM" id="MobiDB-lite"/>
    </source>
</evidence>
<evidence type="ECO:0000313" key="3">
    <source>
        <dbReference type="EMBL" id="KAG8050780.1"/>
    </source>
</evidence>
<dbReference type="PANTHER" id="PTHR31282">
    <property type="entry name" value="WRKY TRANSCRIPTION FACTOR 21-RELATED"/>
    <property type="match status" value="1"/>
</dbReference>
<feature type="region of interest" description="Disordered" evidence="1">
    <location>
        <begin position="30"/>
        <end position="67"/>
    </location>
</feature>
<comment type="caution">
    <text evidence="3">The sequence shown here is derived from an EMBL/GenBank/DDBJ whole genome shotgun (WGS) entry which is preliminary data.</text>
</comment>
<evidence type="ECO:0000259" key="2">
    <source>
        <dbReference type="PROSITE" id="PS50811"/>
    </source>
</evidence>
<reference evidence="3" key="1">
    <citation type="journal article" date="2021" name="bioRxiv">
        <title>Whole Genome Assembly and Annotation of Northern Wild Rice, Zizania palustris L., Supports a Whole Genome Duplication in the Zizania Genus.</title>
        <authorList>
            <person name="Haas M."/>
            <person name="Kono T."/>
            <person name="Macchietto M."/>
            <person name="Millas R."/>
            <person name="McGilp L."/>
            <person name="Shao M."/>
            <person name="Duquette J."/>
            <person name="Hirsch C.N."/>
            <person name="Kimball J."/>
        </authorList>
    </citation>
    <scope>NUCLEOTIDE SEQUENCE</scope>
    <source>
        <tissue evidence="3">Fresh leaf tissue</tissue>
    </source>
</reference>
<sequence length="306" mass="33024">MEAAAETNWTMGREEQLLAELRHLLLPSPTTTTRSCGSTAPGLSSLTTAASGRGGRRQRGMSRKRVRDDNAKLLHQAADDDHHDAATNTKHLRYGSKTRSYYRCTNSTDQGCLAKRTVQRNDDVEGGVGSAAWYTVTYISEHTCKFIESAAAPVILETATVRANHELQPPAADHDHAAVVVNVAATTGSCASTESTATTSSSSSDIITAWSSTGGADPSSYHRIDQQYCDCRTKHLLAGDDDYWDMYSTYTTTQAAISAVGLFEEMELTGPIRSPVHIAANSWTMDDLLLNGLLFVPSLAASDSQM</sequence>
<dbReference type="OrthoDB" id="694152at2759"/>
<dbReference type="AlphaFoldDB" id="A0A8J5R423"/>
<dbReference type="EMBL" id="JAAALK010000289">
    <property type="protein sequence ID" value="KAG8050780.1"/>
    <property type="molecule type" value="Genomic_DNA"/>
</dbReference>
<dbReference type="Proteomes" id="UP000729402">
    <property type="component" value="Unassembled WGS sequence"/>
</dbReference>
<feature type="domain" description="WRKY" evidence="2">
    <location>
        <begin position="90"/>
        <end position="121"/>
    </location>
</feature>
<accession>A0A8J5R423</accession>
<dbReference type="InterPro" id="IPR044810">
    <property type="entry name" value="WRKY_plant"/>
</dbReference>
<dbReference type="SMART" id="SM00774">
    <property type="entry name" value="WRKY"/>
    <property type="match status" value="1"/>
</dbReference>
<organism evidence="3 4">
    <name type="scientific">Zizania palustris</name>
    <name type="common">Northern wild rice</name>
    <dbReference type="NCBI Taxonomy" id="103762"/>
    <lineage>
        <taxon>Eukaryota</taxon>
        <taxon>Viridiplantae</taxon>
        <taxon>Streptophyta</taxon>
        <taxon>Embryophyta</taxon>
        <taxon>Tracheophyta</taxon>
        <taxon>Spermatophyta</taxon>
        <taxon>Magnoliopsida</taxon>
        <taxon>Liliopsida</taxon>
        <taxon>Poales</taxon>
        <taxon>Poaceae</taxon>
        <taxon>BOP clade</taxon>
        <taxon>Oryzoideae</taxon>
        <taxon>Oryzeae</taxon>
        <taxon>Zizaniinae</taxon>
        <taxon>Zizania</taxon>
    </lineage>
</organism>
<name>A0A8J5R423_ZIZPA</name>
<dbReference type="GO" id="GO:0003700">
    <property type="term" value="F:DNA-binding transcription factor activity"/>
    <property type="evidence" value="ECO:0007669"/>
    <property type="project" value="InterPro"/>
</dbReference>
<dbReference type="PROSITE" id="PS50811">
    <property type="entry name" value="WRKY"/>
    <property type="match status" value="1"/>
</dbReference>
<protein>
    <recommendedName>
        <fullName evidence="2">WRKY domain-containing protein</fullName>
    </recommendedName>
</protein>
<dbReference type="InterPro" id="IPR003657">
    <property type="entry name" value="WRKY_dom"/>
</dbReference>
<dbReference type="GO" id="GO:0043565">
    <property type="term" value="F:sequence-specific DNA binding"/>
    <property type="evidence" value="ECO:0007669"/>
    <property type="project" value="InterPro"/>
</dbReference>